<comment type="caution">
    <text evidence="2">The sequence shown here is derived from an EMBL/GenBank/DDBJ whole genome shotgun (WGS) entry which is preliminary data.</text>
</comment>
<evidence type="ECO:0000313" key="3">
    <source>
        <dbReference type="Proteomes" id="UP000184286"/>
    </source>
</evidence>
<reference evidence="2 3" key="2">
    <citation type="submission" date="2017-02" db="EMBL/GenBank/DDBJ databases">
        <title>Draft genome sequence of Streptomyces phaeoluteigriseus type strain DSM41896.</title>
        <authorList>
            <person name="Salih T.S."/>
            <person name="Algora Gallardo L."/>
            <person name="Melo Santos T."/>
            <person name="Filgueira Martinez S."/>
            <person name="Herron P.R."/>
        </authorList>
    </citation>
    <scope>NUCLEOTIDE SEQUENCE [LARGE SCALE GENOMIC DNA]</scope>
    <source>
        <strain evidence="2 3">DSM 41896</strain>
    </source>
</reference>
<sequence length="134" mass="13643">MTQQPPTGDHFSISIGGAVTGSQVGAGHTVEQHQENHTTHHSDLHKALTNLRGEIAALAEGGNRAEADALLDELQSEADAGRPVQGIGARLRQWIAAHTPGLLETVTTVVVPLAVQAAAAAASGAVTDALPPGN</sequence>
<gene>
    <name evidence="2" type="ORF">BM536_036440</name>
</gene>
<dbReference type="AlphaFoldDB" id="A0A1V6MHZ8"/>
<dbReference type="RefSeq" id="WP_073492583.1">
    <property type="nucleotide sequence ID" value="NZ_MPOH02000022.1"/>
</dbReference>
<proteinExistence type="predicted"/>
<organism evidence="2 3">
    <name type="scientific">Streptomyces phaeoluteigriseus</name>
    <dbReference type="NCBI Taxonomy" id="114686"/>
    <lineage>
        <taxon>Bacteria</taxon>
        <taxon>Bacillati</taxon>
        <taxon>Actinomycetota</taxon>
        <taxon>Actinomycetes</taxon>
        <taxon>Kitasatosporales</taxon>
        <taxon>Streptomycetaceae</taxon>
        <taxon>Streptomyces</taxon>
        <taxon>Streptomyces aurantiacus group</taxon>
    </lineage>
</organism>
<feature type="region of interest" description="Disordered" evidence="1">
    <location>
        <begin position="1"/>
        <end position="44"/>
    </location>
</feature>
<evidence type="ECO:0000256" key="1">
    <source>
        <dbReference type="SAM" id="MobiDB-lite"/>
    </source>
</evidence>
<name>A0A1V6MHZ8_9ACTN</name>
<evidence type="ECO:0000313" key="2">
    <source>
        <dbReference type="EMBL" id="OQD52100.1"/>
    </source>
</evidence>
<dbReference type="Proteomes" id="UP000184286">
    <property type="component" value="Unassembled WGS sequence"/>
</dbReference>
<protein>
    <submittedName>
        <fullName evidence="2">Uncharacterized protein</fullName>
    </submittedName>
</protein>
<dbReference type="OrthoDB" id="9877849at2"/>
<dbReference type="EMBL" id="MPOH02000022">
    <property type="protein sequence ID" value="OQD52100.1"/>
    <property type="molecule type" value="Genomic_DNA"/>
</dbReference>
<dbReference type="STRING" id="114686.BM536_036440"/>
<accession>A0A1V6MHZ8</accession>
<reference evidence="3" key="1">
    <citation type="submission" date="2016-11" db="EMBL/GenBank/DDBJ databases">
        <authorList>
            <person name="Schniete J.K."/>
            <person name="Salih T."/>
            <person name="Algora Gallardo L."/>
            <person name="Martinez Fernandez S."/>
            <person name="Herron P.R."/>
        </authorList>
    </citation>
    <scope>NUCLEOTIDE SEQUENCE [LARGE SCALE GENOMIC DNA]</scope>
    <source>
        <strain evidence="3">DSM 41896</strain>
    </source>
</reference>
<feature type="compositionally biased region" description="Basic and acidic residues" evidence="1">
    <location>
        <begin position="30"/>
        <end position="44"/>
    </location>
</feature>